<sequence>MELKVFAEAQPEWRFVGVDPSAEMLKLASETLGALASRIELCEGYIDVAPDGPFDGATCLLTLHFLPAEERLRTLIELRRRLKPGAPLIVAHHSVPDDRKLHWLNRYAAFAVASGGIAAQDASKSVAALDTRLPMLSPEQDVALLREAGFDNVELFYAAFTFKGWIAYNPF</sequence>
<evidence type="ECO:0000259" key="1">
    <source>
        <dbReference type="Pfam" id="PF13649"/>
    </source>
</evidence>
<comment type="caution">
    <text evidence="2">The sequence shown here is derived from an EMBL/GenBank/DDBJ whole genome shotgun (WGS) entry which is preliminary data.</text>
</comment>
<dbReference type="Proteomes" id="UP000023435">
    <property type="component" value="Unassembled WGS sequence"/>
</dbReference>
<keyword evidence="3" id="KW-1185">Reference proteome</keyword>
<organism evidence="2 3">
    <name type="scientific">Lysobacter capsici AZ78</name>
    <dbReference type="NCBI Taxonomy" id="1444315"/>
    <lineage>
        <taxon>Bacteria</taxon>
        <taxon>Pseudomonadati</taxon>
        <taxon>Pseudomonadota</taxon>
        <taxon>Gammaproteobacteria</taxon>
        <taxon>Lysobacterales</taxon>
        <taxon>Lysobacteraceae</taxon>
        <taxon>Lysobacter</taxon>
    </lineage>
</organism>
<reference evidence="2 3" key="1">
    <citation type="journal article" date="2014" name="Genome Announc.">
        <title>Draft Genome Sequence of Lysobacter capsici AZ78, a Bacterium Antagonistic to Plant-Pathogenic Oomycetes.</title>
        <authorList>
            <person name="Puopolo G."/>
            <person name="Sonego P."/>
            <person name="Engelen K."/>
            <person name="Pertot I."/>
        </authorList>
    </citation>
    <scope>NUCLEOTIDE SEQUENCE [LARGE SCALE GENOMIC DNA]</scope>
    <source>
        <strain evidence="2 3">AZ78</strain>
    </source>
</reference>
<dbReference type="InterPro" id="IPR041698">
    <property type="entry name" value="Methyltransf_25"/>
</dbReference>
<dbReference type="CDD" id="cd02440">
    <property type="entry name" value="AdoMet_MTases"/>
    <property type="match status" value="1"/>
</dbReference>
<feature type="domain" description="Methyltransferase" evidence="1">
    <location>
        <begin position="6"/>
        <end position="85"/>
    </location>
</feature>
<dbReference type="EMBL" id="JAJA02000001">
    <property type="protein sequence ID" value="KWS06143.1"/>
    <property type="molecule type" value="Genomic_DNA"/>
</dbReference>
<accession>A0A120AHG5</accession>
<dbReference type="AlphaFoldDB" id="A0A120AHG5"/>
<evidence type="ECO:0000313" key="3">
    <source>
        <dbReference type="Proteomes" id="UP000023435"/>
    </source>
</evidence>
<protein>
    <recommendedName>
        <fullName evidence="1">Methyltransferase domain-containing protein</fullName>
    </recommendedName>
</protein>
<dbReference type="Pfam" id="PF13649">
    <property type="entry name" value="Methyltransf_25"/>
    <property type="match status" value="1"/>
</dbReference>
<evidence type="ECO:0000313" key="2">
    <source>
        <dbReference type="EMBL" id="KWS06143.1"/>
    </source>
</evidence>
<gene>
    <name evidence="2" type="ORF">AZ78_3697</name>
</gene>
<proteinExistence type="predicted"/>
<dbReference type="Gene3D" id="3.40.50.150">
    <property type="entry name" value="Vaccinia Virus protein VP39"/>
    <property type="match status" value="1"/>
</dbReference>
<dbReference type="InterPro" id="IPR029063">
    <property type="entry name" value="SAM-dependent_MTases_sf"/>
</dbReference>
<name>A0A120AHG5_9GAMM</name>
<dbReference type="SUPFAM" id="SSF53335">
    <property type="entry name" value="S-adenosyl-L-methionine-dependent methyltransferases"/>
    <property type="match status" value="1"/>
</dbReference>